<proteinExistence type="predicted"/>
<gene>
    <name evidence="1" type="ORF">Tci_039006</name>
</gene>
<organism evidence="1">
    <name type="scientific">Tanacetum cinerariifolium</name>
    <name type="common">Dalmatian daisy</name>
    <name type="synonym">Chrysanthemum cinerariifolium</name>
    <dbReference type="NCBI Taxonomy" id="118510"/>
    <lineage>
        <taxon>Eukaryota</taxon>
        <taxon>Viridiplantae</taxon>
        <taxon>Streptophyta</taxon>
        <taxon>Embryophyta</taxon>
        <taxon>Tracheophyta</taxon>
        <taxon>Spermatophyta</taxon>
        <taxon>Magnoliopsida</taxon>
        <taxon>eudicotyledons</taxon>
        <taxon>Gunneridae</taxon>
        <taxon>Pentapetalae</taxon>
        <taxon>asterids</taxon>
        <taxon>campanulids</taxon>
        <taxon>Asterales</taxon>
        <taxon>Asteraceae</taxon>
        <taxon>Asteroideae</taxon>
        <taxon>Anthemideae</taxon>
        <taxon>Anthemidinae</taxon>
        <taxon>Tanacetum</taxon>
    </lineage>
</organism>
<name>A0A6L2LZB0_TANCI</name>
<dbReference type="AlphaFoldDB" id="A0A6L2LZB0"/>
<accession>A0A6L2LZB0</accession>
<evidence type="ECO:0000313" key="1">
    <source>
        <dbReference type="EMBL" id="GEU67028.1"/>
    </source>
</evidence>
<dbReference type="EMBL" id="BKCJ010005489">
    <property type="protein sequence ID" value="GEU67028.1"/>
    <property type="molecule type" value="Genomic_DNA"/>
</dbReference>
<sequence length="149" mass="17207">MNFLESYGYMDSVLIHIQIPIMFHLERKLLELRGCLLLVCRDDIDSREFTIYEMVKGCYVWSARYLVDTDDFMTRMMVDSVYTWSIILGEMEENSFLVINLSGKCRVLICEMEALGARGVAVDCVECLKQTQAREPDKLVALTEVLVET</sequence>
<reference evidence="1" key="1">
    <citation type="journal article" date="2019" name="Sci. Rep.">
        <title>Draft genome of Tanacetum cinerariifolium, the natural source of mosquito coil.</title>
        <authorList>
            <person name="Yamashiro T."/>
            <person name="Shiraishi A."/>
            <person name="Satake H."/>
            <person name="Nakayama K."/>
        </authorList>
    </citation>
    <scope>NUCLEOTIDE SEQUENCE</scope>
</reference>
<comment type="caution">
    <text evidence="1">The sequence shown here is derived from an EMBL/GenBank/DDBJ whole genome shotgun (WGS) entry which is preliminary data.</text>
</comment>
<protein>
    <submittedName>
        <fullName evidence="1">Uncharacterized protein</fullName>
    </submittedName>
</protein>